<comment type="caution">
    <text evidence="2">The sequence shown here is derived from an EMBL/GenBank/DDBJ whole genome shotgun (WGS) entry which is preliminary data.</text>
</comment>
<feature type="compositionally biased region" description="Low complexity" evidence="1">
    <location>
        <begin position="55"/>
        <end position="74"/>
    </location>
</feature>
<dbReference type="EMBL" id="CAKXAJ010020867">
    <property type="protein sequence ID" value="CAH2225122.1"/>
    <property type="molecule type" value="Genomic_DNA"/>
</dbReference>
<sequence length="135" mass="14949">MVALKLREFKNKQQQLLAEKIINETLFEAEMGNLTMSHRVMAPRTMILNDIQSQSSTSISMPSPSHNSIPSPSQCISTPNQSPITQPQYYAVTLAPQTPIIDTMSATTVQLSIPDWTDDTAGSYVSRFVTNTDVM</sequence>
<accession>A0A8S4QWW3</accession>
<reference evidence="2" key="1">
    <citation type="submission" date="2022-03" db="EMBL/GenBank/DDBJ databases">
        <authorList>
            <person name="Lindestad O."/>
        </authorList>
    </citation>
    <scope>NUCLEOTIDE SEQUENCE</scope>
</reference>
<keyword evidence="3" id="KW-1185">Reference proteome</keyword>
<evidence type="ECO:0000313" key="2">
    <source>
        <dbReference type="EMBL" id="CAH2225122.1"/>
    </source>
</evidence>
<dbReference type="OrthoDB" id="6927140at2759"/>
<evidence type="ECO:0000256" key="1">
    <source>
        <dbReference type="SAM" id="MobiDB-lite"/>
    </source>
</evidence>
<protein>
    <submittedName>
        <fullName evidence="2">Jg1461 protein</fullName>
    </submittedName>
</protein>
<name>A0A8S4QWW3_9NEOP</name>
<feature type="region of interest" description="Disordered" evidence="1">
    <location>
        <begin position="55"/>
        <end position="79"/>
    </location>
</feature>
<organism evidence="2 3">
    <name type="scientific">Pararge aegeria aegeria</name>
    <dbReference type="NCBI Taxonomy" id="348720"/>
    <lineage>
        <taxon>Eukaryota</taxon>
        <taxon>Metazoa</taxon>
        <taxon>Ecdysozoa</taxon>
        <taxon>Arthropoda</taxon>
        <taxon>Hexapoda</taxon>
        <taxon>Insecta</taxon>
        <taxon>Pterygota</taxon>
        <taxon>Neoptera</taxon>
        <taxon>Endopterygota</taxon>
        <taxon>Lepidoptera</taxon>
        <taxon>Glossata</taxon>
        <taxon>Ditrysia</taxon>
        <taxon>Papilionoidea</taxon>
        <taxon>Nymphalidae</taxon>
        <taxon>Satyrinae</taxon>
        <taxon>Satyrini</taxon>
        <taxon>Parargina</taxon>
        <taxon>Pararge</taxon>
    </lineage>
</organism>
<dbReference type="AlphaFoldDB" id="A0A8S4QWW3"/>
<evidence type="ECO:0000313" key="3">
    <source>
        <dbReference type="Proteomes" id="UP000838756"/>
    </source>
</evidence>
<gene>
    <name evidence="2" type="primary">jg1461</name>
    <name evidence="2" type="ORF">PAEG_LOCUS6936</name>
</gene>
<proteinExistence type="predicted"/>
<dbReference type="Proteomes" id="UP000838756">
    <property type="component" value="Unassembled WGS sequence"/>
</dbReference>